<evidence type="ECO:0000313" key="9">
    <source>
        <dbReference type="Proteomes" id="UP001143307"/>
    </source>
</evidence>
<dbReference type="SUPFAM" id="SSF51905">
    <property type="entry name" value="FAD/NAD(P)-binding domain"/>
    <property type="match status" value="1"/>
</dbReference>
<dbReference type="RefSeq" id="WP_279252045.1">
    <property type="nucleotide sequence ID" value="NZ_SHNP01000002.1"/>
</dbReference>
<dbReference type="Gene3D" id="3.50.50.60">
    <property type="entry name" value="FAD/NAD(P)-binding domain"/>
    <property type="match status" value="2"/>
</dbReference>
<dbReference type="InterPro" id="IPR051473">
    <property type="entry name" value="P2Ox-like"/>
</dbReference>
<reference evidence="8" key="1">
    <citation type="submission" date="2019-02" db="EMBL/GenBank/DDBJ databases">
        <authorList>
            <person name="Li S.-H."/>
        </authorList>
    </citation>
    <scope>NUCLEOTIDE SEQUENCE</scope>
    <source>
        <strain evidence="8">IMCC8485</strain>
    </source>
</reference>
<evidence type="ECO:0000256" key="4">
    <source>
        <dbReference type="ARBA" id="ARBA00022827"/>
    </source>
</evidence>
<evidence type="ECO:0000313" key="8">
    <source>
        <dbReference type="EMBL" id="MCX2973086.1"/>
    </source>
</evidence>
<dbReference type="EMBL" id="SHNP01000002">
    <property type="protein sequence ID" value="MCX2973086.1"/>
    <property type="molecule type" value="Genomic_DNA"/>
</dbReference>
<evidence type="ECO:0000259" key="7">
    <source>
        <dbReference type="Pfam" id="PF05199"/>
    </source>
</evidence>
<proteinExistence type="inferred from homology"/>
<evidence type="ECO:0000256" key="1">
    <source>
        <dbReference type="ARBA" id="ARBA00001974"/>
    </source>
</evidence>
<dbReference type="Pfam" id="PF13450">
    <property type="entry name" value="NAD_binding_8"/>
    <property type="match status" value="1"/>
</dbReference>
<evidence type="ECO:0000259" key="6">
    <source>
        <dbReference type="Pfam" id="PF00732"/>
    </source>
</evidence>
<comment type="caution">
    <text evidence="8">The sequence shown here is derived from an EMBL/GenBank/DDBJ whole genome shotgun (WGS) entry which is preliminary data.</text>
</comment>
<keyword evidence="5" id="KW-0560">Oxidoreductase</keyword>
<evidence type="ECO:0000256" key="2">
    <source>
        <dbReference type="ARBA" id="ARBA00010790"/>
    </source>
</evidence>
<accession>A0ABT3SSW8</accession>
<dbReference type="InterPro" id="IPR036188">
    <property type="entry name" value="FAD/NAD-bd_sf"/>
</dbReference>
<protein>
    <submittedName>
        <fullName evidence="8">GMC family oxidoreductase</fullName>
    </submittedName>
</protein>
<gene>
    <name evidence="8" type="ORF">EYC87_05730</name>
</gene>
<dbReference type="Pfam" id="PF05199">
    <property type="entry name" value="GMC_oxred_C"/>
    <property type="match status" value="1"/>
</dbReference>
<dbReference type="Proteomes" id="UP001143307">
    <property type="component" value="Unassembled WGS sequence"/>
</dbReference>
<dbReference type="SUPFAM" id="SSF54373">
    <property type="entry name" value="FAD-linked reductases, C-terminal domain"/>
    <property type="match status" value="1"/>
</dbReference>
<keyword evidence="9" id="KW-1185">Reference proteome</keyword>
<feature type="domain" description="Glucose-methanol-choline oxidoreductase C-terminal" evidence="7">
    <location>
        <begin position="434"/>
        <end position="555"/>
    </location>
</feature>
<comment type="cofactor">
    <cofactor evidence="1">
        <name>FAD</name>
        <dbReference type="ChEBI" id="CHEBI:57692"/>
    </cofactor>
</comment>
<dbReference type="Pfam" id="PF00732">
    <property type="entry name" value="GMC_oxred_N"/>
    <property type="match status" value="1"/>
</dbReference>
<evidence type="ECO:0000256" key="5">
    <source>
        <dbReference type="ARBA" id="ARBA00023002"/>
    </source>
</evidence>
<dbReference type="PANTHER" id="PTHR42784:SF1">
    <property type="entry name" value="PYRANOSE 2-OXIDASE"/>
    <property type="match status" value="1"/>
</dbReference>
<name>A0ABT3SSW8_9GAMM</name>
<dbReference type="InterPro" id="IPR000172">
    <property type="entry name" value="GMC_OxRdtase_N"/>
</dbReference>
<feature type="domain" description="Glucose-methanol-choline oxidoreductase N-terminal" evidence="6">
    <location>
        <begin position="57"/>
        <end position="341"/>
    </location>
</feature>
<keyword evidence="3" id="KW-0285">Flavoprotein</keyword>
<dbReference type="InterPro" id="IPR007867">
    <property type="entry name" value="GMC_OxRtase_C"/>
</dbReference>
<comment type="similarity">
    <text evidence="2">Belongs to the GMC oxidoreductase family.</text>
</comment>
<organism evidence="8 9">
    <name type="scientific">Candidatus Seongchinamella marina</name>
    <dbReference type="NCBI Taxonomy" id="2518990"/>
    <lineage>
        <taxon>Bacteria</taxon>
        <taxon>Pseudomonadati</taxon>
        <taxon>Pseudomonadota</taxon>
        <taxon>Gammaproteobacteria</taxon>
        <taxon>Cellvibrionales</taxon>
        <taxon>Halieaceae</taxon>
        <taxon>Seongchinamella</taxon>
    </lineage>
</organism>
<keyword evidence="4" id="KW-0274">FAD</keyword>
<sequence length="572" mass="63629">MKKSIIESTNFDFDAVVVGSGISGGWAAKELTEKGLKVLVLERGKPLQHGSGYLGEHAPDWKLPYQGKRPRDLYAQEYKWSSKSGSMNEANRQFWNNDKDNPYADDEGKPFMWARADVVGGRSVLWGRQSYRFSAQDFRANADDGHGIPWPVDYEEIAPWYGYVEKFIGVNGRNEGLPQLPDGELQKPMPWHALEKTIESRLKKKAPDVTLTNARTAILTEDLPGRSACHYCGPCPRGCSTGSYFSSLSSTLPAAKATGNLTIRANSLVEKLEYDPETGKIAKVHVIDTVSGERQTYSARIFFLCASTVGSTQILMNSTSERFPNGLANSSGVLGHYMMDHTIGESGMGLFLDNMDSYFHGNRPTGLYIPRFRNVDGQDPDADFVRGYGFQTYTLRMDWSTGFNAKGFGASLKEDLRKPGPWIFVLSGFTECLPYEDNRMYLSSNKVDRFGIPQVAFDFEFKDNEYKLREDARKQADRLLKAAGAVVPVPAGRKNMSMPGESIHEMGTARMGDDPKQAVLNKYNQAHDVPNLFVTDGSFMTSASCVNPSLTYMAFTARACEYAVKQMAEGHI</sequence>
<evidence type="ECO:0000256" key="3">
    <source>
        <dbReference type="ARBA" id="ARBA00022630"/>
    </source>
</evidence>
<dbReference type="PANTHER" id="PTHR42784">
    <property type="entry name" value="PYRANOSE 2-OXIDASE"/>
    <property type="match status" value="1"/>
</dbReference>